<dbReference type="Proteomes" id="UP001064048">
    <property type="component" value="Chromosome 30"/>
</dbReference>
<sequence>MLAARTLLRTNAQIAKNVQKRNMTVIVTPAREKVTKGEQIVLAAAMVVGWTAVPAWVLYNIRAYRHLE</sequence>
<reference evidence="1 2" key="1">
    <citation type="journal article" date="2022" name="Genome Biol. Evol.">
        <title>The Spruce Budworm Genome: Reconstructing the Evolutionary History of Antifreeze Proteins.</title>
        <authorList>
            <person name="Beliveau C."/>
            <person name="Gagne P."/>
            <person name="Picq S."/>
            <person name="Vernygora O."/>
            <person name="Keeling C.I."/>
            <person name="Pinkney K."/>
            <person name="Doucet D."/>
            <person name="Wen F."/>
            <person name="Johnston J.S."/>
            <person name="Maaroufi H."/>
            <person name="Boyle B."/>
            <person name="Laroche J."/>
            <person name="Dewar K."/>
            <person name="Juretic N."/>
            <person name="Blackburn G."/>
            <person name="Nisole A."/>
            <person name="Brunet B."/>
            <person name="Brandao M."/>
            <person name="Lumley L."/>
            <person name="Duan J."/>
            <person name="Quan G."/>
            <person name="Lucarotti C.J."/>
            <person name="Roe A.D."/>
            <person name="Sperling F.A.H."/>
            <person name="Levesque R.C."/>
            <person name="Cusson M."/>
        </authorList>
    </citation>
    <scope>NUCLEOTIDE SEQUENCE [LARGE SCALE GENOMIC DNA]</scope>
    <source>
        <strain evidence="1">Glfc:IPQL:Cfum</strain>
    </source>
</reference>
<accession>A0ACC0K4S7</accession>
<dbReference type="EMBL" id="CM046130">
    <property type="protein sequence ID" value="KAI8431433.1"/>
    <property type="molecule type" value="Genomic_DNA"/>
</dbReference>
<proteinExistence type="predicted"/>
<organism evidence="1 2">
    <name type="scientific">Choristoneura fumiferana</name>
    <name type="common">Spruce budworm moth</name>
    <name type="synonym">Archips fumiferana</name>
    <dbReference type="NCBI Taxonomy" id="7141"/>
    <lineage>
        <taxon>Eukaryota</taxon>
        <taxon>Metazoa</taxon>
        <taxon>Ecdysozoa</taxon>
        <taxon>Arthropoda</taxon>
        <taxon>Hexapoda</taxon>
        <taxon>Insecta</taxon>
        <taxon>Pterygota</taxon>
        <taxon>Neoptera</taxon>
        <taxon>Endopterygota</taxon>
        <taxon>Lepidoptera</taxon>
        <taxon>Glossata</taxon>
        <taxon>Ditrysia</taxon>
        <taxon>Tortricoidea</taxon>
        <taxon>Tortricidae</taxon>
        <taxon>Tortricinae</taxon>
        <taxon>Choristoneura</taxon>
    </lineage>
</organism>
<protein>
    <submittedName>
        <fullName evidence="1">Uncharacterized protein</fullName>
    </submittedName>
</protein>
<evidence type="ECO:0000313" key="2">
    <source>
        <dbReference type="Proteomes" id="UP001064048"/>
    </source>
</evidence>
<name>A0ACC0K4S7_CHOFU</name>
<comment type="caution">
    <text evidence="1">The sequence shown here is derived from an EMBL/GenBank/DDBJ whole genome shotgun (WGS) entry which is preliminary data.</text>
</comment>
<keyword evidence="2" id="KW-1185">Reference proteome</keyword>
<evidence type="ECO:0000313" key="1">
    <source>
        <dbReference type="EMBL" id="KAI8431433.1"/>
    </source>
</evidence>
<gene>
    <name evidence="1" type="ORF">MSG28_015952</name>
</gene>